<name>A0A836K7D7_LEIEN</name>
<comment type="caution">
    <text evidence="1">The sequence shown here is derived from an EMBL/GenBank/DDBJ whole genome shotgun (WGS) entry which is preliminary data.</text>
</comment>
<gene>
    <name evidence="1" type="ORF">CUR178_00619</name>
</gene>
<accession>A0A836K7D7</accession>
<keyword evidence="2" id="KW-1185">Reference proteome</keyword>
<evidence type="ECO:0000313" key="1">
    <source>
        <dbReference type="EMBL" id="KAG5465904.1"/>
    </source>
</evidence>
<dbReference type="OrthoDB" id="252101at2759"/>
<dbReference type="RefSeq" id="XP_067688503.1">
    <property type="nucleotide sequence ID" value="XM_067832400.1"/>
</dbReference>
<proteinExistence type="predicted"/>
<dbReference type="Proteomes" id="UP000674179">
    <property type="component" value="Chromosome 36"/>
</dbReference>
<sequence>MPSNTSAASLPRHARAAAFEYVRALTDSAPISGSLPTSNEGETPMATAAASRVPHCDNWNSHLAQLLHGMCLVSLIEKAQVGAIHYSNGGGSCVAATRITSVVASLPPASGGLSASHAQPMHSVAVDDRWLDAVTRYCHFTCSIDDVARVAMAFPGLVRVRWTLQASRCSVPPPVRVRADGRSDATEPLSLSAPDQQVTSARGRAASFVGKLRGRLYLMASHVISVEEAELHLQQALQQKSTLAAQHAWRELVNHHTAYSAYADWMESVMTSSSDVKVGGAAPPMWQAPNATAGTLDDFSDASTSGKGMACDKSDDKLLQQLSAELRVSLSAPMLRALLSQMRRDVAQTEKHERQRTAERQLSERIMSAYEQVRALLGGKHASSRSAWSLLVAMRAESRFHETLDAVALLSRLLCIPASGLTATMLREAEVQVERRPPTRECTAITAKGKKARGKRKREAEEADATSLFHATEAVLESVADLRGLSEEQLQLVRVELDRSKGSVKGVLEAMSQVHVG</sequence>
<protein>
    <submittedName>
        <fullName evidence="1">Uncharacterized protein</fullName>
    </submittedName>
</protein>
<organism evidence="1 2">
    <name type="scientific">Leishmania enriettii</name>
    <dbReference type="NCBI Taxonomy" id="5663"/>
    <lineage>
        <taxon>Eukaryota</taxon>
        <taxon>Discoba</taxon>
        <taxon>Euglenozoa</taxon>
        <taxon>Kinetoplastea</taxon>
        <taxon>Metakinetoplastina</taxon>
        <taxon>Trypanosomatida</taxon>
        <taxon>Trypanosomatidae</taxon>
        <taxon>Leishmaniinae</taxon>
        <taxon>Leishmania</taxon>
    </lineage>
</organism>
<reference evidence="1 2" key="1">
    <citation type="submission" date="2021-02" db="EMBL/GenBank/DDBJ databases">
        <title>Leishmania (Mundinia) enrietti genome sequencing and assembly.</title>
        <authorList>
            <person name="Almutairi H."/>
            <person name="Gatherer D."/>
        </authorList>
    </citation>
    <scope>NUCLEOTIDE SEQUENCE [LARGE SCALE GENOMIC DNA]</scope>
    <source>
        <strain evidence="1">CUR178</strain>
    </source>
</reference>
<dbReference type="KEGG" id="lenr:94167910"/>
<dbReference type="GeneID" id="94167910"/>
<dbReference type="EMBL" id="JAFHKP010000036">
    <property type="protein sequence ID" value="KAG5465904.1"/>
    <property type="molecule type" value="Genomic_DNA"/>
</dbReference>
<evidence type="ECO:0000313" key="2">
    <source>
        <dbReference type="Proteomes" id="UP000674179"/>
    </source>
</evidence>
<dbReference type="AlphaFoldDB" id="A0A836K7D7"/>